<comment type="caution">
    <text evidence="6">The sequence shown here is derived from an EMBL/GenBank/DDBJ whole genome shotgun (WGS) entry which is preliminary data.</text>
</comment>
<dbReference type="Pfam" id="PF13530">
    <property type="entry name" value="SCP2_2"/>
    <property type="match status" value="1"/>
</dbReference>
<dbReference type="InterPro" id="IPR025559">
    <property type="entry name" value="Eis_dom"/>
</dbReference>
<dbReference type="PROSITE" id="PS51186">
    <property type="entry name" value="GNAT"/>
    <property type="match status" value="1"/>
</dbReference>
<feature type="binding site" evidence="4">
    <location>
        <begin position="96"/>
        <end position="101"/>
    </location>
    <ligand>
        <name>acetyl-CoA</name>
        <dbReference type="ChEBI" id="CHEBI:57288"/>
    </ligand>
</feature>
<evidence type="ECO:0000256" key="1">
    <source>
        <dbReference type="ARBA" id="ARBA00009213"/>
    </source>
</evidence>
<dbReference type="CDD" id="cd04301">
    <property type="entry name" value="NAT_SF"/>
    <property type="match status" value="1"/>
</dbReference>
<comment type="caution">
    <text evidence="4">Lacks conserved residue(s) required for the propagation of feature annotation.</text>
</comment>
<comment type="subunit">
    <text evidence="4">Homohexamer; trimer of dimers.</text>
</comment>
<dbReference type="Pfam" id="PF13527">
    <property type="entry name" value="Acetyltransf_9"/>
    <property type="match status" value="1"/>
</dbReference>
<dbReference type="SUPFAM" id="SSF55729">
    <property type="entry name" value="Acyl-CoA N-acyltransferases (Nat)"/>
    <property type="match status" value="1"/>
</dbReference>
<dbReference type="SUPFAM" id="SSF55718">
    <property type="entry name" value="SCP-like"/>
    <property type="match status" value="1"/>
</dbReference>
<evidence type="ECO:0000256" key="4">
    <source>
        <dbReference type="HAMAP-Rule" id="MF_01812"/>
    </source>
</evidence>
<dbReference type="Gene3D" id="3.40.630.30">
    <property type="match status" value="2"/>
</dbReference>
<dbReference type="PANTHER" id="PTHR37817:SF1">
    <property type="entry name" value="N-ACETYLTRANSFERASE EIS"/>
    <property type="match status" value="1"/>
</dbReference>
<keyword evidence="7" id="KW-1185">Reference proteome</keyword>
<reference evidence="6 7" key="1">
    <citation type="journal article" date="2013" name="Biodegradation">
        <title>Quantitative proteomic analysis of ibuprofen-degrading Patulibacter sp. strain I11.</title>
        <authorList>
            <person name="Almeida B."/>
            <person name="Kjeldal H."/>
            <person name="Lolas I."/>
            <person name="Knudsen A.D."/>
            <person name="Carvalho G."/>
            <person name="Nielsen K.L."/>
            <person name="Barreto Crespo M.T."/>
            <person name="Stensballe A."/>
            <person name="Nielsen J.L."/>
        </authorList>
    </citation>
    <scope>NUCLEOTIDE SEQUENCE [LARGE SCALE GENOMIC DNA]</scope>
    <source>
        <strain evidence="6 7">I11</strain>
    </source>
</reference>
<evidence type="ECO:0000313" key="7">
    <source>
        <dbReference type="Proteomes" id="UP000005143"/>
    </source>
</evidence>
<feature type="binding site" evidence="4">
    <location>
        <begin position="88"/>
        <end position="90"/>
    </location>
    <ligand>
        <name>acetyl-CoA</name>
        <dbReference type="ChEBI" id="CHEBI:57288"/>
    </ligand>
</feature>
<dbReference type="OrthoDB" id="8399956at2"/>
<dbReference type="GO" id="GO:0034069">
    <property type="term" value="F:aminoglycoside N-acetyltransferase activity"/>
    <property type="evidence" value="ECO:0007669"/>
    <property type="project" value="TreeGrafter"/>
</dbReference>
<dbReference type="HAMAP" id="MF_01812">
    <property type="entry name" value="Eis"/>
    <property type="match status" value="1"/>
</dbReference>
<dbReference type="AlphaFoldDB" id="H0E1I4"/>
<feature type="domain" description="N-acetyltransferase" evidence="5">
    <location>
        <begin position="11"/>
        <end position="156"/>
    </location>
</feature>
<name>H0E1I4_9ACTN</name>
<sequence>MSAPADIAQDVVVREIAEDEIDAIFALDQIVFHGRLTDDERARATRLLASAHRIGTYEDGRLVGVAAALDQAMTIPGGEIRCWGLTWVGVLPTHRRRGILTSMLDRLWADALAADRSIVGLWVAEEAIYGRFGCGPATRSIATRITTDRPLDLRIDPDPRSLRMLDGDEALAAIGPFHERVVRPRRGGLLRRDDRAWRDDLLRDVDEDDEDLTPPRIVVLGPADDPQGYVVYRTGHGDEEAGTPGRVVLIELEAAEPAGEAALWSYLASIDLTGRIDCWSRPVDDPLVTMLADRDRMRVTDRFEALWLRLVDLPAALEARSWSCELDLAIEVADPRLPDNDGRWRLRTAADGSARCVRTDGPADVALAARDLASAYLGGIALGELGRAGLVEERTAGAIARLDDALRVERAPFGADAF</sequence>
<evidence type="ECO:0000256" key="3">
    <source>
        <dbReference type="ARBA" id="ARBA00023315"/>
    </source>
</evidence>
<dbReference type="InterPro" id="IPR051554">
    <property type="entry name" value="Acetyltransferase_Eis"/>
</dbReference>
<feature type="active site" description="Proton acceptor; via carboxylate" evidence="4">
    <location>
        <position position="418"/>
    </location>
</feature>
<dbReference type="NCBIfam" id="NF002367">
    <property type="entry name" value="PRK01346.1-4"/>
    <property type="match status" value="1"/>
</dbReference>
<dbReference type="GO" id="GO:0030649">
    <property type="term" value="P:aminoglycoside antibiotic catabolic process"/>
    <property type="evidence" value="ECO:0007669"/>
    <property type="project" value="TreeGrafter"/>
</dbReference>
<dbReference type="InterPro" id="IPR000182">
    <property type="entry name" value="GNAT_dom"/>
</dbReference>
<evidence type="ECO:0000256" key="2">
    <source>
        <dbReference type="ARBA" id="ARBA00022679"/>
    </source>
</evidence>
<dbReference type="InterPro" id="IPR016181">
    <property type="entry name" value="Acyl_CoA_acyltransferase"/>
</dbReference>
<dbReference type="Pfam" id="PF17668">
    <property type="entry name" value="Acetyltransf_17"/>
    <property type="match status" value="1"/>
</dbReference>
<dbReference type="PANTHER" id="PTHR37817">
    <property type="entry name" value="N-ACETYLTRANSFERASE EIS"/>
    <property type="match status" value="1"/>
</dbReference>
<comment type="similarity">
    <text evidence="1 4">Belongs to the acetyltransferase Eis family.</text>
</comment>
<gene>
    <name evidence="6" type="ORF">PAI11_06460</name>
</gene>
<dbReference type="InterPro" id="IPR036527">
    <property type="entry name" value="SCP2_sterol-bd_dom_sf"/>
</dbReference>
<evidence type="ECO:0000259" key="5">
    <source>
        <dbReference type="PROSITE" id="PS51186"/>
    </source>
</evidence>
<keyword evidence="2 4" id="KW-0808">Transferase</keyword>
<feature type="active site" description="Proton donor" evidence="4">
    <location>
        <position position="129"/>
    </location>
</feature>
<organism evidence="6 7">
    <name type="scientific">Patulibacter medicamentivorans</name>
    <dbReference type="NCBI Taxonomy" id="1097667"/>
    <lineage>
        <taxon>Bacteria</taxon>
        <taxon>Bacillati</taxon>
        <taxon>Actinomycetota</taxon>
        <taxon>Thermoleophilia</taxon>
        <taxon>Solirubrobacterales</taxon>
        <taxon>Patulibacteraceae</taxon>
        <taxon>Patulibacter</taxon>
    </lineage>
</organism>
<accession>H0E1I4</accession>
<protein>
    <recommendedName>
        <fullName evidence="5">N-acetyltransferase domain-containing protein</fullName>
    </recommendedName>
</protein>
<dbReference type="RefSeq" id="WP_007570813.1">
    <property type="nucleotide sequence ID" value="NZ_AGUD01000022.1"/>
</dbReference>
<dbReference type="Proteomes" id="UP000005143">
    <property type="component" value="Unassembled WGS sequence"/>
</dbReference>
<dbReference type="InterPro" id="IPR041380">
    <property type="entry name" value="Acetyltransf_17"/>
</dbReference>
<evidence type="ECO:0000313" key="6">
    <source>
        <dbReference type="EMBL" id="EHN12469.1"/>
    </source>
</evidence>
<proteinExistence type="inferred from homology"/>
<dbReference type="EMBL" id="AGUD01000022">
    <property type="protein sequence ID" value="EHN12469.1"/>
    <property type="molecule type" value="Genomic_DNA"/>
</dbReference>
<dbReference type="InterPro" id="IPR022902">
    <property type="entry name" value="NAcTrfase_Eis"/>
</dbReference>
<keyword evidence="3 4" id="KW-0012">Acyltransferase</keyword>
<dbReference type="Gene3D" id="3.30.1050.10">
    <property type="entry name" value="SCP2 sterol-binding domain"/>
    <property type="match status" value="1"/>
</dbReference>